<dbReference type="InterPro" id="IPR050126">
    <property type="entry name" value="Ap4A_hydrolase"/>
</dbReference>
<dbReference type="GO" id="GO:0005737">
    <property type="term" value="C:cytoplasm"/>
    <property type="evidence" value="ECO:0007669"/>
    <property type="project" value="TreeGrafter"/>
</dbReference>
<evidence type="ECO:0000313" key="4">
    <source>
        <dbReference type="EMBL" id="CAL4796038.1"/>
    </source>
</evidence>
<reference evidence="2" key="1">
    <citation type="submission" date="2022-10" db="EMBL/GenBank/DDBJ databases">
        <authorList>
            <person name="Chen Y."/>
            <person name="Dougan E. K."/>
            <person name="Chan C."/>
            <person name="Rhodes N."/>
            <person name="Thang M."/>
        </authorList>
    </citation>
    <scope>NUCLEOTIDE SEQUENCE</scope>
</reference>
<dbReference type="GO" id="GO:0006798">
    <property type="term" value="P:polyphosphate catabolic process"/>
    <property type="evidence" value="ECO:0007669"/>
    <property type="project" value="TreeGrafter"/>
</dbReference>
<dbReference type="SUPFAM" id="SSF56300">
    <property type="entry name" value="Metallo-dependent phosphatases"/>
    <property type="match status" value="1"/>
</dbReference>
<dbReference type="InterPro" id="IPR004843">
    <property type="entry name" value="Calcineurin-like_PHP"/>
</dbReference>
<dbReference type="CDD" id="cd00144">
    <property type="entry name" value="MPP_PPP_family"/>
    <property type="match status" value="1"/>
</dbReference>
<protein>
    <submittedName>
        <fullName evidence="4">Bis(5'-nucleosyl)-tetraphosphatase, symmetrical (Ap4A hydrolase) (Diadenosine 5',5'''-P1,P4-tetraphosphate pyrophosphohydrolase) (Diadenosine tetraphosphatase)</fullName>
    </submittedName>
</protein>
<keyword evidence="5" id="KW-1185">Reference proteome</keyword>
<dbReference type="EMBL" id="CAMXCT020004368">
    <property type="protein sequence ID" value="CAL1162101.1"/>
    <property type="molecule type" value="Genomic_DNA"/>
</dbReference>
<name>A0A9P1GC90_9DINO</name>
<keyword evidence="4" id="KW-0378">Hydrolase</keyword>
<sequence length="306" mass="33469">MRHDAAMDLAALMSTMKAMSRLTLPKVFVSEIRKASSVTLLTCCGLRHFAGPAGSSLTSGRTAGRLVIVGDVHGCSAELEDLLEAADFHKRSDELIFVGDLIGKGPSPREVVRIAREFSAKAVQGNHEYNLLRWRRRGAPLPDPEKKIKESYAATVKDLEEDDWQWLEALPLMLHLDLPKSPLPVVVVHAGLVPGVPMDQQKPYDLVHLRSIDAEGHGSKLFDAGAGAWAKNWQGPTQVIFGHDARRGLQKEAFAIGLDTGAVYGDKLTALLLPKNWDKPLTSLDNSHFLSVKSHRAYASKSDSKA</sequence>
<evidence type="ECO:0000313" key="5">
    <source>
        <dbReference type="Proteomes" id="UP001152797"/>
    </source>
</evidence>
<evidence type="ECO:0000259" key="1">
    <source>
        <dbReference type="Pfam" id="PF00149"/>
    </source>
</evidence>
<gene>
    <name evidence="2" type="ORF">C1SCF055_LOCUS34138</name>
</gene>
<dbReference type="PANTHER" id="PTHR42850">
    <property type="entry name" value="METALLOPHOSPHOESTERASE"/>
    <property type="match status" value="1"/>
</dbReference>
<evidence type="ECO:0000313" key="2">
    <source>
        <dbReference type="EMBL" id="CAI4008726.1"/>
    </source>
</evidence>
<feature type="domain" description="Calcineurin-like phosphoesterase" evidence="1">
    <location>
        <begin position="65"/>
        <end position="245"/>
    </location>
</feature>
<evidence type="ECO:0000313" key="3">
    <source>
        <dbReference type="EMBL" id="CAL1162101.1"/>
    </source>
</evidence>
<comment type="caution">
    <text evidence="2">The sequence shown here is derived from an EMBL/GenBank/DDBJ whole genome shotgun (WGS) entry which is preliminary data.</text>
</comment>
<organism evidence="2">
    <name type="scientific">Cladocopium goreaui</name>
    <dbReference type="NCBI Taxonomy" id="2562237"/>
    <lineage>
        <taxon>Eukaryota</taxon>
        <taxon>Sar</taxon>
        <taxon>Alveolata</taxon>
        <taxon>Dinophyceae</taxon>
        <taxon>Suessiales</taxon>
        <taxon>Symbiodiniaceae</taxon>
        <taxon>Cladocopium</taxon>
    </lineage>
</organism>
<proteinExistence type="predicted"/>
<dbReference type="AlphaFoldDB" id="A0A9P1GC90"/>
<dbReference type="InterPro" id="IPR029052">
    <property type="entry name" value="Metallo-depent_PP-like"/>
</dbReference>
<dbReference type="PANTHER" id="PTHR42850:SF4">
    <property type="entry name" value="ZINC-DEPENDENT ENDOPOLYPHOSPHATASE"/>
    <property type="match status" value="1"/>
</dbReference>
<dbReference type="EMBL" id="CAMXCT010004368">
    <property type="protein sequence ID" value="CAI4008726.1"/>
    <property type="molecule type" value="Genomic_DNA"/>
</dbReference>
<dbReference type="Pfam" id="PF00149">
    <property type="entry name" value="Metallophos"/>
    <property type="match status" value="1"/>
</dbReference>
<reference evidence="3" key="2">
    <citation type="submission" date="2024-04" db="EMBL/GenBank/DDBJ databases">
        <authorList>
            <person name="Chen Y."/>
            <person name="Shah S."/>
            <person name="Dougan E. K."/>
            <person name="Thang M."/>
            <person name="Chan C."/>
        </authorList>
    </citation>
    <scope>NUCLEOTIDE SEQUENCE [LARGE SCALE GENOMIC DNA]</scope>
</reference>
<dbReference type="OrthoDB" id="10267127at2759"/>
<dbReference type="EMBL" id="CAMXCT030004368">
    <property type="protein sequence ID" value="CAL4796038.1"/>
    <property type="molecule type" value="Genomic_DNA"/>
</dbReference>
<dbReference type="GO" id="GO:0000298">
    <property type="term" value="F:endopolyphosphatase activity"/>
    <property type="evidence" value="ECO:0007669"/>
    <property type="project" value="TreeGrafter"/>
</dbReference>
<dbReference type="Proteomes" id="UP001152797">
    <property type="component" value="Unassembled WGS sequence"/>
</dbReference>
<accession>A0A9P1GC90</accession>
<dbReference type="Gene3D" id="3.60.21.10">
    <property type="match status" value="1"/>
</dbReference>
<dbReference type="GO" id="GO:0016791">
    <property type="term" value="F:phosphatase activity"/>
    <property type="evidence" value="ECO:0007669"/>
    <property type="project" value="TreeGrafter"/>
</dbReference>